<proteinExistence type="predicted"/>
<feature type="transmembrane region" description="Helical" evidence="1">
    <location>
        <begin position="105"/>
        <end position="124"/>
    </location>
</feature>
<name>A0A9E8RWQ4_9BACI</name>
<dbReference type="Gene3D" id="2.30.42.10">
    <property type="match status" value="1"/>
</dbReference>
<dbReference type="RefSeq" id="WP_275420127.1">
    <property type="nucleotide sequence ID" value="NZ_CP106877.1"/>
</dbReference>
<organism evidence="3 4">
    <name type="scientific">Fervidibacillus halotolerans</name>
    <dbReference type="NCBI Taxonomy" id="2980027"/>
    <lineage>
        <taxon>Bacteria</taxon>
        <taxon>Bacillati</taxon>
        <taxon>Bacillota</taxon>
        <taxon>Bacilli</taxon>
        <taxon>Bacillales</taxon>
        <taxon>Bacillaceae</taxon>
        <taxon>Fervidibacillus</taxon>
    </lineage>
</organism>
<evidence type="ECO:0000313" key="4">
    <source>
        <dbReference type="Proteomes" id="UP001164726"/>
    </source>
</evidence>
<evidence type="ECO:0000313" key="3">
    <source>
        <dbReference type="EMBL" id="WAA12000.1"/>
    </source>
</evidence>
<accession>A0A9E8RWQ4</accession>
<dbReference type="InterPro" id="IPR036034">
    <property type="entry name" value="PDZ_sf"/>
</dbReference>
<keyword evidence="4" id="KW-1185">Reference proteome</keyword>
<protein>
    <submittedName>
        <fullName evidence="3">PDZ domain-containing protein</fullName>
    </submittedName>
</protein>
<feature type="transmembrane region" description="Helical" evidence="1">
    <location>
        <begin position="218"/>
        <end position="238"/>
    </location>
</feature>
<dbReference type="Proteomes" id="UP001164726">
    <property type="component" value="Chromosome"/>
</dbReference>
<reference evidence="3" key="1">
    <citation type="submission" date="2022-09" db="EMBL/GenBank/DDBJ databases">
        <title>Complete Genomes of Fervidibacillus albus and Fervidibacillus halotolerans isolated from tidal flat sediments.</title>
        <authorList>
            <person name="Kwon K.K."/>
            <person name="Yang S.-H."/>
            <person name="Park M.J."/>
            <person name="Oh H.-M."/>
        </authorList>
    </citation>
    <scope>NUCLEOTIDE SEQUENCE</scope>
    <source>
        <strain evidence="3">MEBiC13594</strain>
    </source>
</reference>
<dbReference type="Pfam" id="PF13180">
    <property type="entry name" value="PDZ_2"/>
    <property type="match status" value="1"/>
</dbReference>
<dbReference type="InterPro" id="IPR001478">
    <property type="entry name" value="PDZ"/>
</dbReference>
<dbReference type="SUPFAM" id="SSF50156">
    <property type="entry name" value="PDZ domain-like"/>
    <property type="match status" value="1"/>
</dbReference>
<keyword evidence="1" id="KW-0812">Transmembrane</keyword>
<dbReference type="KEGG" id="fhl:OE105_10480"/>
<dbReference type="PROSITE" id="PS50106">
    <property type="entry name" value="PDZ"/>
    <property type="match status" value="1"/>
</dbReference>
<feature type="transmembrane region" description="Helical" evidence="1">
    <location>
        <begin position="144"/>
        <end position="163"/>
    </location>
</feature>
<dbReference type="EMBL" id="CP106877">
    <property type="protein sequence ID" value="WAA12000.1"/>
    <property type="molecule type" value="Genomic_DNA"/>
</dbReference>
<sequence length="396" mass="45119">MEEVFFQILLGIGKFFIHPLLYIGIVYAIYLGYKRVKRERKDFHIRIQDGWYEARTYLTKGLIPGVLLSIIIFLIGFHLPVSFVIVSGFILFLFGLLLKPGLLSPAFTFGLTFILLMVIESIQWKPPIFDAYFSANQGSFLPEIALLTGLFVILEGLLIHRNASKHTSPKIIRSKRGLKVGIHETKRLWLVPLLVLIPEGIFTSPFDFWPIVPVGNETFSIILVPYWIGFAQQIRITLPTEGVRAIGRQVIFLGLITTVIGLVSFWYSYVSFIAILFAVVGRIAIPILQRIQNNAHPYYFSKNEQGIVVLDIIPGSPAEKMNIKIGEVIKKVNGRTVTNEKNFYAALQKNRAFCKLEVVDEQREVRLVNRALYEGEHHELGVIFIDEEKQWETDVG</sequence>
<evidence type="ECO:0000259" key="2">
    <source>
        <dbReference type="PROSITE" id="PS50106"/>
    </source>
</evidence>
<dbReference type="SMART" id="SM00228">
    <property type="entry name" value="PDZ"/>
    <property type="match status" value="1"/>
</dbReference>
<evidence type="ECO:0000256" key="1">
    <source>
        <dbReference type="SAM" id="Phobius"/>
    </source>
</evidence>
<dbReference type="AlphaFoldDB" id="A0A9E8RWQ4"/>
<gene>
    <name evidence="3" type="ORF">OE105_10480</name>
</gene>
<keyword evidence="1" id="KW-1133">Transmembrane helix</keyword>
<feature type="transmembrane region" description="Helical" evidence="1">
    <location>
        <begin position="250"/>
        <end position="267"/>
    </location>
</feature>
<feature type="transmembrane region" description="Helical" evidence="1">
    <location>
        <begin position="15"/>
        <end position="33"/>
    </location>
</feature>
<keyword evidence="1" id="KW-0472">Membrane</keyword>
<feature type="domain" description="PDZ" evidence="2">
    <location>
        <begin position="304"/>
        <end position="339"/>
    </location>
</feature>